<accession>A0ABY7DER9</accession>
<reference evidence="1" key="1">
    <citation type="submission" date="2022-11" db="EMBL/GenBank/DDBJ databases">
        <title>Centuries of genome instability and evolution in soft-shell clam transmissible cancer (bioRxiv).</title>
        <authorList>
            <person name="Hart S.F.M."/>
            <person name="Yonemitsu M.A."/>
            <person name="Giersch R.M."/>
            <person name="Beal B.F."/>
            <person name="Arriagada G."/>
            <person name="Davis B.W."/>
            <person name="Ostrander E.A."/>
            <person name="Goff S.P."/>
            <person name="Metzger M.J."/>
        </authorList>
    </citation>
    <scope>NUCLEOTIDE SEQUENCE</scope>
    <source>
        <strain evidence="1">MELC-2E11</strain>
        <tissue evidence="1">Siphon/mantle</tissue>
    </source>
</reference>
<evidence type="ECO:0008006" key="3">
    <source>
        <dbReference type="Google" id="ProtNLM"/>
    </source>
</evidence>
<dbReference type="Proteomes" id="UP001164746">
    <property type="component" value="Chromosome 1"/>
</dbReference>
<protein>
    <recommendedName>
        <fullName evidence="3">DNA-directed DNA polymerase</fullName>
    </recommendedName>
</protein>
<dbReference type="EMBL" id="CP111012">
    <property type="protein sequence ID" value="WAQ94573.1"/>
    <property type="molecule type" value="Genomic_DNA"/>
</dbReference>
<name>A0ABY7DER9_MYAAR</name>
<dbReference type="Gene3D" id="3.40.1800.10">
    <property type="entry name" value="His-Me finger endonucleases"/>
    <property type="match status" value="1"/>
</dbReference>
<gene>
    <name evidence="1" type="ORF">MAR_007044</name>
</gene>
<dbReference type="PANTHER" id="PTHR31511">
    <property type="entry name" value="PROTEIN CBG23764"/>
    <property type="match status" value="1"/>
</dbReference>
<evidence type="ECO:0000313" key="1">
    <source>
        <dbReference type="EMBL" id="WAQ94573.1"/>
    </source>
</evidence>
<keyword evidence="2" id="KW-1185">Reference proteome</keyword>
<dbReference type="InterPro" id="IPR038563">
    <property type="entry name" value="Endonuclease_7_sf"/>
</dbReference>
<dbReference type="InterPro" id="IPR044925">
    <property type="entry name" value="His-Me_finger_sf"/>
</dbReference>
<evidence type="ECO:0000313" key="2">
    <source>
        <dbReference type="Proteomes" id="UP001164746"/>
    </source>
</evidence>
<sequence length="203" mass="24228">MEQLDYEEQNKVSHYVWIKDFNTLMNTQSKNHNQKFFCKYCIQHFTEERIFKDHTDAPFVIYADFEAIVEPSNKAFENSSYQNHIACGYGYKLVCNYDDKYSKPAKVYREMVIIPEQKQEFKKSKVCHICKRKYSDSDYIFNKPVRDGCHALGLYRGSAHNNCNRLYRLTNKISVVFHNLRGYDSHFIMQEIGKIIRKNEEKN</sequence>
<organism evidence="1 2">
    <name type="scientific">Mya arenaria</name>
    <name type="common">Soft-shell clam</name>
    <dbReference type="NCBI Taxonomy" id="6604"/>
    <lineage>
        <taxon>Eukaryota</taxon>
        <taxon>Metazoa</taxon>
        <taxon>Spiralia</taxon>
        <taxon>Lophotrochozoa</taxon>
        <taxon>Mollusca</taxon>
        <taxon>Bivalvia</taxon>
        <taxon>Autobranchia</taxon>
        <taxon>Heteroconchia</taxon>
        <taxon>Euheterodonta</taxon>
        <taxon>Imparidentia</taxon>
        <taxon>Neoheterodontei</taxon>
        <taxon>Myida</taxon>
        <taxon>Myoidea</taxon>
        <taxon>Myidae</taxon>
        <taxon>Mya</taxon>
    </lineage>
</organism>
<dbReference type="PANTHER" id="PTHR31511:SF12">
    <property type="entry name" value="RHO TERMINATION FACTOR N-TERMINAL DOMAIN-CONTAINING PROTEIN"/>
    <property type="match status" value="1"/>
</dbReference>
<proteinExistence type="predicted"/>
<dbReference type="SUPFAM" id="SSF54060">
    <property type="entry name" value="His-Me finger endonucleases"/>
    <property type="match status" value="1"/>
</dbReference>